<proteinExistence type="predicted"/>
<organism evidence="1 2">
    <name type="scientific">Drosophila suzukii</name>
    <name type="common">Spotted-wing drosophila fruit fly</name>
    <dbReference type="NCBI Taxonomy" id="28584"/>
    <lineage>
        <taxon>Eukaryota</taxon>
        <taxon>Metazoa</taxon>
        <taxon>Ecdysozoa</taxon>
        <taxon>Arthropoda</taxon>
        <taxon>Hexapoda</taxon>
        <taxon>Insecta</taxon>
        <taxon>Pterygota</taxon>
        <taxon>Neoptera</taxon>
        <taxon>Endopterygota</taxon>
        <taxon>Diptera</taxon>
        <taxon>Brachycera</taxon>
        <taxon>Muscomorpha</taxon>
        <taxon>Ephydroidea</taxon>
        <taxon>Drosophilidae</taxon>
        <taxon>Drosophila</taxon>
        <taxon>Sophophora</taxon>
    </lineage>
</organism>
<accession>A0ABM4U013</accession>
<dbReference type="GeneID" id="139355106"/>
<evidence type="ECO:0000313" key="2">
    <source>
        <dbReference type="RefSeq" id="XP_070855534.1"/>
    </source>
</evidence>
<keyword evidence="1" id="KW-1185">Reference proteome</keyword>
<evidence type="ECO:0000313" key="1">
    <source>
        <dbReference type="Proteomes" id="UP001652628"/>
    </source>
</evidence>
<reference evidence="2" key="1">
    <citation type="submission" date="2025-08" db="UniProtKB">
        <authorList>
            <consortium name="RefSeq"/>
        </authorList>
    </citation>
    <scope>IDENTIFICATION</scope>
</reference>
<name>A0ABM4U013_DROSZ</name>
<dbReference type="RefSeq" id="XP_070855534.1">
    <property type="nucleotide sequence ID" value="XM_070999433.1"/>
</dbReference>
<dbReference type="Proteomes" id="UP001652628">
    <property type="component" value="Unplaced"/>
</dbReference>
<gene>
    <name evidence="2" type="primary">LOC139355106</name>
</gene>
<protein>
    <submittedName>
        <fullName evidence="2">Uncharacterized protein isoform X3</fullName>
    </submittedName>
</protein>
<sequence>MCYGVVFGKEVQDDGKLGSNLGNSNTRPAATGMNAEISETIKARKWEDHHRELNLYKKRNRERVPI</sequence>